<dbReference type="EC" id="1.8.4.12" evidence="3"/>
<dbReference type="Gene3D" id="2.170.150.20">
    <property type="entry name" value="Peptide methionine sulfoxide reductase"/>
    <property type="match status" value="1"/>
</dbReference>
<dbReference type="PATRIC" id="fig|1316928.3.peg.2278"/>
<evidence type="ECO:0000256" key="1">
    <source>
        <dbReference type="ARBA" id="ARBA00023002"/>
    </source>
</evidence>
<dbReference type="PANTHER" id="PTHR10173">
    <property type="entry name" value="METHIONINE SULFOXIDE REDUCTASE"/>
    <property type="match status" value="1"/>
</dbReference>
<dbReference type="PROSITE" id="PS51790">
    <property type="entry name" value="MSRB"/>
    <property type="match status" value="1"/>
</dbReference>
<comment type="caution">
    <text evidence="3">Lacks conserved residue(s) required for the propagation of feature annotation.</text>
</comment>
<dbReference type="GO" id="GO:0033743">
    <property type="term" value="F:peptide-methionine (R)-S-oxide reductase activity"/>
    <property type="evidence" value="ECO:0007669"/>
    <property type="project" value="UniProtKB-UniRule"/>
</dbReference>
<accession>R7Y9G6</accession>
<protein>
    <recommendedName>
        <fullName evidence="3">Peptide methionine sulfoxide reductase MsrB</fullName>
        <ecNumber evidence="3">1.8.4.12</ecNumber>
    </recommendedName>
    <alternativeName>
        <fullName evidence="3">Peptide-methionine (R)-S-oxide reductase</fullName>
    </alternativeName>
</protein>
<dbReference type="SUPFAM" id="SSF51316">
    <property type="entry name" value="Mss4-like"/>
    <property type="match status" value="1"/>
</dbReference>
<dbReference type="GO" id="GO:0030091">
    <property type="term" value="P:protein repair"/>
    <property type="evidence" value="ECO:0007669"/>
    <property type="project" value="InterPro"/>
</dbReference>
<evidence type="ECO:0000313" key="6">
    <source>
        <dbReference type="EMBL" id="EON32635.1"/>
    </source>
</evidence>
<dbReference type="EMBL" id="AQPW01000011">
    <property type="protein sequence ID" value="EON32635.1"/>
    <property type="molecule type" value="Genomic_DNA"/>
</dbReference>
<feature type="domain" description="MsrB" evidence="5">
    <location>
        <begin position="30"/>
        <end position="153"/>
    </location>
</feature>
<sequence>MHGDASDAPSIDGAGARRQEENVSNTYRKTPEALSRLTDVQYRVTQRDGTERAFDNEYWDNHEPGIYVDVVSGQPLFSSTDKFDSGTGWPSFTRPIDPDAVATKVDRSLFMRRVEVRSAGADSHLGHLFDDGPRDAGGQRYCMNSASLRFIPAAELEAEGYGEYAVLFTGTNSADSRTTDTHEENA</sequence>
<name>R7Y9G6_9ACTN</name>
<evidence type="ECO:0000256" key="4">
    <source>
        <dbReference type="SAM" id="MobiDB-lite"/>
    </source>
</evidence>
<comment type="catalytic activity">
    <reaction evidence="2 3">
        <text>L-methionyl-[protein] + [thioredoxin]-disulfide + H2O = L-methionyl-(R)-S-oxide-[protein] + [thioredoxin]-dithiol</text>
        <dbReference type="Rhea" id="RHEA:24164"/>
        <dbReference type="Rhea" id="RHEA-COMP:10698"/>
        <dbReference type="Rhea" id="RHEA-COMP:10700"/>
        <dbReference type="Rhea" id="RHEA-COMP:12313"/>
        <dbReference type="Rhea" id="RHEA-COMP:12314"/>
        <dbReference type="ChEBI" id="CHEBI:15377"/>
        <dbReference type="ChEBI" id="CHEBI:16044"/>
        <dbReference type="ChEBI" id="CHEBI:29950"/>
        <dbReference type="ChEBI" id="CHEBI:45764"/>
        <dbReference type="ChEBI" id="CHEBI:50058"/>
        <dbReference type="EC" id="1.8.4.12"/>
    </reaction>
</comment>
<dbReference type="FunFam" id="2.170.150.20:FF:000003">
    <property type="entry name" value="Peptide methionine sulfoxide reductase MsrB"/>
    <property type="match status" value="1"/>
</dbReference>
<comment type="caution">
    <text evidence="6">The sequence shown here is derived from an EMBL/GenBank/DDBJ whole genome shotgun (WGS) entry which is preliminary data.</text>
</comment>
<dbReference type="HAMAP" id="MF_01400">
    <property type="entry name" value="MsrB"/>
    <property type="match status" value="1"/>
</dbReference>
<organism evidence="6 7">
    <name type="scientific">Gordonia terrae C-6</name>
    <dbReference type="NCBI Taxonomy" id="1316928"/>
    <lineage>
        <taxon>Bacteria</taxon>
        <taxon>Bacillati</taxon>
        <taxon>Actinomycetota</taxon>
        <taxon>Actinomycetes</taxon>
        <taxon>Mycobacteriales</taxon>
        <taxon>Gordoniaceae</taxon>
        <taxon>Gordonia</taxon>
    </lineage>
</organism>
<keyword evidence="1 3" id="KW-0560">Oxidoreductase</keyword>
<reference evidence="6 7" key="1">
    <citation type="journal article" date="2013" name="Genome Announc.">
        <title>Draft Genome Sequence of a Benzothiophene-Desulfurizing Bacterium, Gordona terrae Strain C-6.</title>
        <authorList>
            <person name="Wang W."/>
            <person name="Ma T."/>
            <person name="Ren Y."/>
            <person name="Li G."/>
        </authorList>
    </citation>
    <scope>NUCLEOTIDE SEQUENCE [LARGE SCALE GENOMIC DNA]</scope>
    <source>
        <strain evidence="6 7">C-6</strain>
    </source>
</reference>
<evidence type="ECO:0000256" key="3">
    <source>
        <dbReference type="HAMAP-Rule" id="MF_01400"/>
    </source>
</evidence>
<dbReference type="InterPro" id="IPR011057">
    <property type="entry name" value="Mss4-like_sf"/>
</dbReference>
<evidence type="ECO:0000259" key="5">
    <source>
        <dbReference type="PROSITE" id="PS51790"/>
    </source>
</evidence>
<dbReference type="AlphaFoldDB" id="R7Y9G6"/>
<feature type="region of interest" description="Disordered" evidence="4">
    <location>
        <begin position="1"/>
        <end position="34"/>
    </location>
</feature>
<evidence type="ECO:0000313" key="7">
    <source>
        <dbReference type="Proteomes" id="UP000013569"/>
    </source>
</evidence>
<dbReference type="NCBIfam" id="TIGR00357">
    <property type="entry name" value="peptide-methionine (R)-S-oxide reductase MsrB"/>
    <property type="match status" value="1"/>
</dbReference>
<gene>
    <name evidence="3" type="primary">msrB</name>
    <name evidence="6" type="ORF">GTC6_11361</name>
</gene>
<dbReference type="InterPro" id="IPR002579">
    <property type="entry name" value="Met_Sox_Rdtase_MsrB_dom"/>
</dbReference>
<feature type="active site" description="Nucleophile" evidence="3">
    <location>
        <position position="142"/>
    </location>
</feature>
<dbReference type="Proteomes" id="UP000013569">
    <property type="component" value="Unassembled WGS sequence"/>
</dbReference>
<comment type="similarity">
    <text evidence="3">Belongs to the MsrB Met sulfoxide reductase family.</text>
</comment>
<dbReference type="GO" id="GO:0005737">
    <property type="term" value="C:cytoplasm"/>
    <property type="evidence" value="ECO:0007669"/>
    <property type="project" value="TreeGrafter"/>
</dbReference>
<dbReference type="InterPro" id="IPR028427">
    <property type="entry name" value="Met_Sox_Rdtase_MsrB"/>
</dbReference>
<dbReference type="PANTHER" id="PTHR10173:SF59">
    <property type="entry name" value="PEPTIDE METHIONINE SULFOXIDE REDUCTASE MSRA_MSRB"/>
    <property type="match status" value="1"/>
</dbReference>
<evidence type="ECO:0000256" key="2">
    <source>
        <dbReference type="ARBA" id="ARBA00048488"/>
    </source>
</evidence>
<dbReference type="Pfam" id="PF01641">
    <property type="entry name" value="SelR"/>
    <property type="match status" value="1"/>
</dbReference>
<proteinExistence type="inferred from homology"/>
<dbReference type="GO" id="GO:0006979">
    <property type="term" value="P:response to oxidative stress"/>
    <property type="evidence" value="ECO:0007669"/>
    <property type="project" value="InterPro"/>
</dbReference>